<dbReference type="CDD" id="cd12797">
    <property type="entry name" value="M23_peptidase"/>
    <property type="match status" value="1"/>
</dbReference>
<proteinExistence type="predicted"/>
<dbReference type="InterPro" id="IPR016047">
    <property type="entry name" value="M23ase_b-sheet_dom"/>
</dbReference>
<keyword evidence="1 2" id="KW-0732">Signal</keyword>
<dbReference type="STRING" id="418495.SAMN05216215_1005196"/>
<name>A0A1H2WKE0_9PSEU</name>
<accession>A0A1H2WKE0</accession>
<dbReference type="AlphaFoldDB" id="A0A1H2WKE0"/>
<protein>
    <submittedName>
        <fullName evidence="4">Peptidase family M23</fullName>
    </submittedName>
</protein>
<dbReference type="InterPro" id="IPR011055">
    <property type="entry name" value="Dup_hybrid_motif"/>
</dbReference>
<evidence type="ECO:0000313" key="4">
    <source>
        <dbReference type="EMBL" id="SDW80978.1"/>
    </source>
</evidence>
<feature type="domain" description="M23ase beta-sheet core" evidence="3">
    <location>
        <begin position="77"/>
        <end position="174"/>
    </location>
</feature>
<feature type="chain" id="PRO_5039297060" evidence="2">
    <location>
        <begin position="22"/>
        <end position="189"/>
    </location>
</feature>
<dbReference type="EMBL" id="FNOK01000005">
    <property type="protein sequence ID" value="SDW80978.1"/>
    <property type="molecule type" value="Genomic_DNA"/>
</dbReference>
<feature type="signal peptide" evidence="2">
    <location>
        <begin position="1"/>
        <end position="21"/>
    </location>
</feature>
<dbReference type="Proteomes" id="UP000199529">
    <property type="component" value="Unassembled WGS sequence"/>
</dbReference>
<reference evidence="5" key="1">
    <citation type="submission" date="2016-10" db="EMBL/GenBank/DDBJ databases">
        <authorList>
            <person name="Varghese N."/>
            <person name="Submissions S."/>
        </authorList>
    </citation>
    <scope>NUCLEOTIDE SEQUENCE [LARGE SCALE GENOMIC DNA]</scope>
    <source>
        <strain evidence="5">CGMCC 4.3530</strain>
    </source>
</reference>
<organism evidence="4 5">
    <name type="scientific">Saccharopolyspora shandongensis</name>
    <dbReference type="NCBI Taxonomy" id="418495"/>
    <lineage>
        <taxon>Bacteria</taxon>
        <taxon>Bacillati</taxon>
        <taxon>Actinomycetota</taxon>
        <taxon>Actinomycetes</taxon>
        <taxon>Pseudonocardiales</taxon>
        <taxon>Pseudonocardiaceae</taxon>
        <taxon>Saccharopolyspora</taxon>
    </lineage>
</organism>
<gene>
    <name evidence="4" type="ORF">SAMN05216215_1005196</name>
</gene>
<dbReference type="GO" id="GO:0004222">
    <property type="term" value="F:metalloendopeptidase activity"/>
    <property type="evidence" value="ECO:0007669"/>
    <property type="project" value="TreeGrafter"/>
</dbReference>
<dbReference type="RefSeq" id="WP_093263095.1">
    <property type="nucleotide sequence ID" value="NZ_FNOK01000005.1"/>
</dbReference>
<evidence type="ECO:0000256" key="2">
    <source>
        <dbReference type="SAM" id="SignalP"/>
    </source>
</evidence>
<dbReference type="InterPro" id="IPR050570">
    <property type="entry name" value="Cell_wall_metabolism_enzyme"/>
</dbReference>
<dbReference type="Pfam" id="PF01551">
    <property type="entry name" value="Peptidase_M23"/>
    <property type="match status" value="1"/>
</dbReference>
<dbReference type="OrthoDB" id="5245088at2"/>
<dbReference type="SUPFAM" id="SSF51261">
    <property type="entry name" value="Duplicated hybrid motif"/>
    <property type="match status" value="1"/>
</dbReference>
<keyword evidence="5" id="KW-1185">Reference proteome</keyword>
<evidence type="ECO:0000259" key="3">
    <source>
        <dbReference type="Pfam" id="PF01551"/>
    </source>
</evidence>
<evidence type="ECO:0000256" key="1">
    <source>
        <dbReference type="ARBA" id="ARBA00022729"/>
    </source>
</evidence>
<sequence>MRLLISTLVCCGAAASLGLTAELEPPRGLPAAEPALPMTSTPLRASPSADALFGWPLAPPPAVVRPFEAPAHAFGPGHRGVDLAGEAGQPVLAAGDGVVVYAGWMVDRNLISIEHTGGLRTTYEPVAPGVSVGDQVTRGQPIGHLEPGHPECAAEPPRACLHWGARQRLNYLDPLRLLGFGHVRLKPWQ</sequence>
<dbReference type="PANTHER" id="PTHR21666:SF289">
    <property type="entry name" value="L-ALA--D-GLU ENDOPEPTIDASE"/>
    <property type="match status" value="1"/>
</dbReference>
<dbReference type="Gene3D" id="2.70.70.10">
    <property type="entry name" value="Glucose Permease (Domain IIA)"/>
    <property type="match status" value="1"/>
</dbReference>
<dbReference type="PANTHER" id="PTHR21666">
    <property type="entry name" value="PEPTIDASE-RELATED"/>
    <property type="match status" value="1"/>
</dbReference>
<evidence type="ECO:0000313" key="5">
    <source>
        <dbReference type="Proteomes" id="UP000199529"/>
    </source>
</evidence>